<name>A0AAP5MEG0_9CYAN</name>
<dbReference type="RefSeq" id="WP_310834518.1">
    <property type="nucleotide sequence ID" value="NZ_JAALHA020000042.1"/>
</dbReference>
<dbReference type="Gene3D" id="3.40.50.300">
    <property type="entry name" value="P-loop containing nucleotide triphosphate hydrolases"/>
    <property type="match status" value="1"/>
</dbReference>
<comment type="caution">
    <text evidence="2">The sequence shown here is derived from an EMBL/GenBank/DDBJ whole genome shotgun (WGS) entry which is preliminary data.</text>
</comment>
<organism evidence="2 3">
    <name type="scientific">Aetokthonos hydrillicola Thurmond2011</name>
    <dbReference type="NCBI Taxonomy" id="2712845"/>
    <lineage>
        <taxon>Bacteria</taxon>
        <taxon>Bacillati</taxon>
        <taxon>Cyanobacteriota</taxon>
        <taxon>Cyanophyceae</taxon>
        <taxon>Nostocales</taxon>
        <taxon>Hapalosiphonaceae</taxon>
        <taxon>Aetokthonos</taxon>
    </lineage>
</organism>
<accession>A0AAP5MEG0</accession>
<evidence type="ECO:0000256" key="1">
    <source>
        <dbReference type="SAM" id="Phobius"/>
    </source>
</evidence>
<feature type="transmembrane region" description="Helical" evidence="1">
    <location>
        <begin position="30"/>
        <end position="52"/>
    </location>
</feature>
<dbReference type="InterPro" id="IPR027417">
    <property type="entry name" value="P-loop_NTPase"/>
</dbReference>
<dbReference type="Proteomes" id="UP000667802">
    <property type="component" value="Unassembled WGS sequence"/>
</dbReference>
<evidence type="ECO:0000313" key="2">
    <source>
        <dbReference type="EMBL" id="MDR9900904.1"/>
    </source>
</evidence>
<dbReference type="EMBL" id="JAALHA020000042">
    <property type="protein sequence ID" value="MDR9900904.1"/>
    <property type="molecule type" value="Genomic_DNA"/>
</dbReference>
<keyword evidence="3" id="KW-1185">Reference proteome</keyword>
<keyword evidence="1" id="KW-0812">Transmembrane</keyword>
<reference evidence="3" key="1">
    <citation type="journal article" date="2021" name="Science">
        <title>Hunting the eagle killer: A cyanobacterial neurotoxin causes vacuolar myelinopathy.</title>
        <authorList>
            <person name="Breinlinger S."/>
            <person name="Phillips T.J."/>
            <person name="Haram B.N."/>
            <person name="Mares J."/>
            <person name="Martinez Yerena J.A."/>
            <person name="Hrouzek P."/>
            <person name="Sobotka R."/>
            <person name="Henderson W.M."/>
            <person name="Schmieder P."/>
            <person name="Williams S.M."/>
            <person name="Lauderdale J.D."/>
            <person name="Wilde H.D."/>
            <person name="Gerrin W."/>
            <person name="Kust A."/>
            <person name="Washington J.W."/>
            <person name="Wagner C."/>
            <person name="Geier B."/>
            <person name="Liebeke M."/>
            <person name="Enke H."/>
            <person name="Niedermeyer T.H.J."/>
            <person name="Wilde S.B."/>
        </authorList>
    </citation>
    <scope>NUCLEOTIDE SEQUENCE [LARGE SCALE GENOMIC DNA]</scope>
    <source>
        <strain evidence="3">Thurmond2011</strain>
    </source>
</reference>
<keyword evidence="1" id="KW-1133">Transmembrane helix</keyword>
<evidence type="ECO:0000313" key="3">
    <source>
        <dbReference type="Proteomes" id="UP000667802"/>
    </source>
</evidence>
<gene>
    <name evidence="2" type="ORF">G7B40_041195</name>
</gene>
<proteinExistence type="predicted"/>
<keyword evidence="1" id="KW-0472">Membrane</keyword>
<dbReference type="AlphaFoldDB" id="A0AAP5MEG0"/>
<protein>
    <submittedName>
        <fullName evidence="2">Uncharacterized protein</fullName>
    </submittedName>
</protein>
<sequence length="488" mass="55592">MLSTNNQQKPKPLFQDEIENLSDEVWRRRWINLGLGLCSVIFPLNALLFPGMPKDEKLGLLGMGSLFGAGAYAVAKNREHLEKKYESLLNLQKENSKHKIREQFGYSQMLATMKSQVQIAQIINKLPYASERAYFAQLFGFNELIQIEQAIDVPYESINNNPLEGTQFKSLPLPEIDKTPTDNWILEMVQQSLLPYSKRNNHHYIISAPTQSGKSHLVNYMIGIYGSLTDCSYCIIDPKCQSNWLVPASFKGYDQILKGLTYVCDELDKRKDEKLNNPDIDFSKLLVVLDEYTVAYNGSKGYPGLGSEGASEMLGMVQRILCEAAYVNISLILIGQSPLTASTGLQRPIMECATFICLNKTVKRWLNDKDFPLPESKTLFKKQYNELARDKKRIALVVPMVGDPVIHEIPNLDLSRFTEPQDKPTTERTTKDDSFQALIEFYLDYLEEYDCESVPDQLIADYWLELTGKLLTGDGLNYLIEMIKKEIE</sequence>
<dbReference type="SUPFAM" id="SSF52540">
    <property type="entry name" value="P-loop containing nucleoside triphosphate hydrolases"/>
    <property type="match status" value="1"/>
</dbReference>